<dbReference type="EMBL" id="MGGI01000033">
    <property type="protein sequence ID" value="OGM24168.1"/>
    <property type="molecule type" value="Genomic_DNA"/>
</dbReference>
<gene>
    <name evidence="1" type="ORF">A2627_04730</name>
</gene>
<evidence type="ECO:0000313" key="1">
    <source>
        <dbReference type="EMBL" id="OGM24168.1"/>
    </source>
</evidence>
<evidence type="ECO:0008006" key="3">
    <source>
        <dbReference type="Google" id="ProtNLM"/>
    </source>
</evidence>
<reference evidence="1 2" key="1">
    <citation type="journal article" date="2016" name="Nat. Commun.">
        <title>Thousands of microbial genomes shed light on interconnected biogeochemical processes in an aquifer system.</title>
        <authorList>
            <person name="Anantharaman K."/>
            <person name="Brown C.T."/>
            <person name="Hug L.A."/>
            <person name="Sharon I."/>
            <person name="Castelle C.J."/>
            <person name="Probst A.J."/>
            <person name="Thomas B.C."/>
            <person name="Singh A."/>
            <person name="Wilkins M.J."/>
            <person name="Karaoz U."/>
            <person name="Brodie E.L."/>
            <person name="Williams K.H."/>
            <person name="Hubbard S.S."/>
            <person name="Banfield J.F."/>
        </authorList>
    </citation>
    <scope>NUCLEOTIDE SEQUENCE [LARGE SCALE GENOMIC DNA]</scope>
</reference>
<dbReference type="Proteomes" id="UP000178851">
    <property type="component" value="Unassembled WGS sequence"/>
</dbReference>
<protein>
    <recommendedName>
        <fullName evidence="3">YrdC-like domain-containing protein</fullName>
    </recommendedName>
</protein>
<proteinExistence type="predicted"/>
<accession>A0A1F7YC24</accession>
<comment type="caution">
    <text evidence="1">The sequence shown here is derived from an EMBL/GenBank/DDBJ whole genome shotgun (WGS) entry which is preliminary data.</text>
</comment>
<dbReference type="AlphaFoldDB" id="A0A1F7YC24"/>
<sequence length="262" mass="28576">MAIAEFNTKVLNKTRPHGSLPGIYGEGVPLEEILDDLASQIVGGQVLALRIADQPPYGIVLRVDQKELVEKVWKAKGRLTTSGEADLEKKPVTSLTSLQMKKLVDWNKLSSFGFDQSQVAEILDSGVHTVLPVTDNVAGHLVTPTPYGQSLSVMKFKECSPLSRLVTEVSKRDPRVILGGTSLNKDGEVAYLDSQKALDEMGGFTSVVDLFVLSRIRSDINICEVSHAMFSLVDGGVKAIRGGIGYKQTIEKLEELRIKVLD</sequence>
<evidence type="ECO:0000313" key="2">
    <source>
        <dbReference type="Proteomes" id="UP000178851"/>
    </source>
</evidence>
<organism evidence="1 2">
    <name type="scientific">Candidatus Woesebacteria bacterium RIFCSPHIGHO2_01_FULL_39_28</name>
    <dbReference type="NCBI Taxonomy" id="1802496"/>
    <lineage>
        <taxon>Bacteria</taxon>
        <taxon>Candidatus Woeseibacteriota</taxon>
    </lineage>
</organism>
<name>A0A1F7YC24_9BACT</name>